<dbReference type="CDD" id="cd18624">
    <property type="entry name" value="GH32_Fruct1-like"/>
    <property type="match status" value="1"/>
</dbReference>
<dbReference type="InterPro" id="IPR050551">
    <property type="entry name" value="Fructan_Metab_Enzymes"/>
</dbReference>
<dbReference type="InterPro" id="IPR018053">
    <property type="entry name" value="Glyco_hydro_32_AS"/>
</dbReference>
<dbReference type="Gene3D" id="2.115.10.20">
    <property type="entry name" value="Glycosyl hydrolase domain, family 43"/>
    <property type="match status" value="1"/>
</dbReference>
<keyword evidence="11 21" id="KW-1133">Transmembrane helix</keyword>
<keyword evidence="8 21" id="KW-0812">Transmembrane</keyword>
<dbReference type="InterPro" id="IPR021792">
    <property type="entry name" value="Beta-fructofuranosidase_N"/>
</dbReference>
<evidence type="ECO:0000256" key="18">
    <source>
        <dbReference type="ARBA" id="ARBA00080776"/>
    </source>
</evidence>
<dbReference type="PROSITE" id="PS00609">
    <property type="entry name" value="GLYCOSYL_HYDROL_F32"/>
    <property type="match status" value="1"/>
</dbReference>
<comment type="catalytic activity">
    <reaction evidence="1">
        <text>Hydrolysis of terminal non-reducing beta-D-fructofuranoside residues in beta-D-fructofuranosides.</text>
        <dbReference type="EC" id="3.2.1.26"/>
    </reaction>
</comment>
<keyword evidence="14" id="KW-0325">Glycoprotein</keyword>
<dbReference type="Proteomes" id="UP000501690">
    <property type="component" value="Linkage Group LG4"/>
</dbReference>
<dbReference type="SMART" id="SM00640">
    <property type="entry name" value="Glyco_32"/>
    <property type="match status" value="1"/>
</dbReference>
<dbReference type="SUPFAM" id="SSF49899">
    <property type="entry name" value="Concanavalin A-like lectins/glucanases"/>
    <property type="match status" value="1"/>
</dbReference>
<evidence type="ECO:0000256" key="13">
    <source>
        <dbReference type="ARBA" id="ARBA00023145"/>
    </source>
</evidence>
<dbReference type="InterPro" id="IPR023296">
    <property type="entry name" value="Glyco_hydro_beta-prop_sf"/>
</dbReference>
<evidence type="ECO:0000256" key="1">
    <source>
        <dbReference type="ARBA" id="ARBA00000094"/>
    </source>
</evidence>
<evidence type="ECO:0000256" key="7">
    <source>
        <dbReference type="ARBA" id="ARBA00022554"/>
    </source>
</evidence>
<evidence type="ECO:0000313" key="26">
    <source>
        <dbReference type="Proteomes" id="UP000501690"/>
    </source>
</evidence>
<keyword evidence="10" id="KW-0735">Signal-anchor</keyword>
<keyword evidence="7" id="KW-0926">Vacuole</keyword>
<dbReference type="FunFam" id="2.60.120.560:FF:000002">
    <property type="entry name" value="Beta-fructofuranosidase, insoluble isoenzyme CWINV1"/>
    <property type="match status" value="1"/>
</dbReference>
<dbReference type="InterPro" id="IPR013148">
    <property type="entry name" value="Glyco_hydro_32_N"/>
</dbReference>
<keyword evidence="26" id="KW-1185">Reference proteome</keyword>
<dbReference type="InterPro" id="IPR013320">
    <property type="entry name" value="ConA-like_dom_sf"/>
</dbReference>
<evidence type="ECO:0000256" key="11">
    <source>
        <dbReference type="ARBA" id="ARBA00022989"/>
    </source>
</evidence>
<dbReference type="PANTHER" id="PTHR31953">
    <property type="entry name" value="BETA-FRUCTOFURANOSIDASE, INSOLUBLE ISOENZYME CWINV1-RELATED"/>
    <property type="match status" value="1"/>
</dbReference>
<sequence length="664" mass="73599">MERSLSSHSELPCSYVPIPDGPYSPAEPDPPRHVAAKKVLLISSVLLLLLLSLVAFNAYYPHFSGDGDHASLAPTTPNELKFSPHTVPSSMLKPFSRGVSSGVSEKSNNWMLKSSNGESYPWNNSMLSWQRTAYHFQPEKNWMNDPNGPMYYKGWYHFFYQYNPEGAVWGSIVWGHAVSRDLIHWLHLPLAMVADQWYDQNGVWTGSATILPDGQVIMLYTGSTNESVQVQNLAYPADPSDPLLVDWIKYPSNPVLFPPPGIDTKDFRDPTTAWLTSEGKWRISIGSKLNKTGIALLYDTNDFKTYERVEGLLRAVPGTGMWECVDFFPVSSEGENGLDASINGENVKHVVKVSLDDDRHDYYAVGTYDEKNAKFTPDDLNNDVGIGLRYDYGIFYASKTFYDESKGRRVLWSWIGESDSEYADVAKGWASIQGIPRTVTLDKKTGSSLLQWPVAEVESLRLGSNEFENLKVKPGSVVPLEIGTAAQLDIIAEFEIDNKSLEMTAQSNKEYECSTSGGAAERGALGPFGLLVLADDDLSEYTPTYFYVVKGSDGQLKTSFCSDQLRSSLATDVGKKIFGSSVTVLGDEKLSVRILVDHSVVESFAQGGRTCVTSRVYPTKAIYGAARLFLFNNATEATVTASVKVWQMNSAFIRPFNPQESNSI</sequence>
<evidence type="ECO:0000256" key="20">
    <source>
        <dbReference type="RuleBase" id="RU362110"/>
    </source>
</evidence>
<dbReference type="EMBL" id="CP039348">
    <property type="protein sequence ID" value="QCD91580.1"/>
    <property type="molecule type" value="Genomic_DNA"/>
</dbReference>
<dbReference type="Gene3D" id="2.60.120.560">
    <property type="entry name" value="Exo-inulinase, domain 1"/>
    <property type="match status" value="1"/>
</dbReference>
<dbReference type="SUPFAM" id="SSF75005">
    <property type="entry name" value="Arabinanase/levansucrase/invertase"/>
    <property type="match status" value="1"/>
</dbReference>
<evidence type="ECO:0000256" key="12">
    <source>
        <dbReference type="ARBA" id="ARBA00023136"/>
    </source>
</evidence>
<keyword evidence="13" id="KW-0865">Zymogen</keyword>
<evidence type="ECO:0000256" key="6">
    <source>
        <dbReference type="ARBA" id="ARBA00012758"/>
    </source>
</evidence>
<comment type="similarity">
    <text evidence="5 20">Belongs to the glycosyl hydrolase 32 family.</text>
</comment>
<dbReference type="GO" id="GO:0005775">
    <property type="term" value="C:vacuolar lumen"/>
    <property type="evidence" value="ECO:0007669"/>
    <property type="project" value="UniProtKB-SubCell"/>
</dbReference>
<dbReference type="Pfam" id="PF11837">
    <property type="entry name" value="INV_N"/>
    <property type="match status" value="1"/>
</dbReference>
<feature type="domain" description="Beta-fructofuranosidase N-terminal" evidence="24">
    <location>
        <begin position="14"/>
        <end position="127"/>
    </location>
</feature>
<evidence type="ECO:0000256" key="17">
    <source>
        <dbReference type="ARBA" id="ARBA00080765"/>
    </source>
</evidence>
<accession>A0A4D6LSW5</accession>
<dbReference type="Gramene" id="Vigun02g168400.1.v1.2">
    <property type="protein sequence ID" value="Vigun02g168400.1.v1.2"/>
    <property type="gene ID" value="Vigun02g168400.v1.2"/>
</dbReference>
<dbReference type="AlphaFoldDB" id="A0A4D6LSW5"/>
<dbReference type="Gramene" id="Vigun02g168400.2.v1.2">
    <property type="protein sequence ID" value="Vigun02g168400.2.v1.2"/>
    <property type="gene ID" value="Vigun02g168400.v1.2"/>
</dbReference>
<keyword evidence="12 21" id="KW-0472">Membrane</keyword>
<dbReference type="GO" id="GO:0005975">
    <property type="term" value="P:carbohydrate metabolic process"/>
    <property type="evidence" value="ECO:0007669"/>
    <property type="project" value="InterPro"/>
</dbReference>
<dbReference type="Pfam" id="PF08244">
    <property type="entry name" value="Glyco_hydro_32C"/>
    <property type="match status" value="1"/>
</dbReference>
<evidence type="ECO:0000256" key="21">
    <source>
        <dbReference type="SAM" id="Phobius"/>
    </source>
</evidence>
<evidence type="ECO:0000256" key="4">
    <source>
        <dbReference type="ARBA" id="ARBA00004914"/>
    </source>
</evidence>
<evidence type="ECO:0000256" key="3">
    <source>
        <dbReference type="ARBA" id="ARBA00004606"/>
    </source>
</evidence>
<evidence type="ECO:0000256" key="19">
    <source>
        <dbReference type="ARBA" id="ARBA00082853"/>
    </source>
</evidence>
<organism evidence="25 26">
    <name type="scientific">Vigna unguiculata</name>
    <name type="common">Cowpea</name>
    <dbReference type="NCBI Taxonomy" id="3917"/>
    <lineage>
        <taxon>Eukaryota</taxon>
        <taxon>Viridiplantae</taxon>
        <taxon>Streptophyta</taxon>
        <taxon>Embryophyta</taxon>
        <taxon>Tracheophyta</taxon>
        <taxon>Spermatophyta</taxon>
        <taxon>Magnoliopsida</taxon>
        <taxon>eudicotyledons</taxon>
        <taxon>Gunneridae</taxon>
        <taxon>Pentapetalae</taxon>
        <taxon>rosids</taxon>
        <taxon>fabids</taxon>
        <taxon>Fabales</taxon>
        <taxon>Fabaceae</taxon>
        <taxon>Papilionoideae</taxon>
        <taxon>50 kb inversion clade</taxon>
        <taxon>NPAAA clade</taxon>
        <taxon>indigoferoid/millettioid clade</taxon>
        <taxon>Phaseoleae</taxon>
        <taxon>Vigna</taxon>
    </lineage>
</organism>
<comment type="subcellular location">
    <subcellularLocation>
        <location evidence="3">Membrane</location>
        <topology evidence="3">Single-pass type II membrane protein</topology>
    </subcellularLocation>
    <subcellularLocation>
        <location evidence="2">Vacuole lumen</location>
    </subcellularLocation>
</comment>
<evidence type="ECO:0000256" key="10">
    <source>
        <dbReference type="ARBA" id="ARBA00022968"/>
    </source>
</evidence>
<evidence type="ECO:0000256" key="14">
    <source>
        <dbReference type="ARBA" id="ARBA00023180"/>
    </source>
</evidence>
<dbReference type="FunFam" id="2.115.10.20:FF:000001">
    <property type="entry name" value="Beta-fructofuranosidase, insoluble isoenzyme CWINV1"/>
    <property type="match status" value="1"/>
</dbReference>
<dbReference type="Pfam" id="PF00251">
    <property type="entry name" value="Glyco_hydro_32N"/>
    <property type="match status" value="1"/>
</dbReference>
<evidence type="ECO:0000256" key="8">
    <source>
        <dbReference type="ARBA" id="ARBA00022692"/>
    </source>
</evidence>
<evidence type="ECO:0000256" key="2">
    <source>
        <dbReference type="ARBA" id="ARBA00004410"/>
    </source>
</evidence>
<keyword evidence="9 20" id="KW-0378">Hydrolase</keyword>
<dbReference type="EC" id="3.2.1.26" evidence="6"/>
<dbReference type="InterPro" id="IPR001362">
    <property type="entry name" value="Glyco_hydro_32"/>
</dbReference>
<reference evidence="25 26" key="1">
    <citation type="submission" date="2019-04" db="EMBL/GenBank/DDBJ databases">
        <title>An improved genome assembly and genetic linkage map for asparagus bean, Vigna unguiculata ssp. sesquipedialis.</title>
        <authorList>
            <person name="Xia Q."/>
            <person name="Zhang R."/>
            <person name="Dong Y."/>
        </authorList>
    </citation>
    <scope>NUCLEOTIDE SEQUENCE [LARGE SCALE GENOMIC DNA]</scope>
    <source>
        <tissue evidence="25">Leaf</tissue>
    </source>
</reference>
<evidence type="ECO:0000256" key="16">
    <source>
        <dbReference type="ARBA" id="ARBA00069269"/>
    </source>
</evidence>
<feature type="domain" description="Glycosyl hydrolase family 32 C-terminal" evidence="23">
    <location>
        <begin position="456"/>
        <end position="647"/>
    </location>
</feature>
<dbReference type="GO" id="GO:0016020">
    <property type="term" value="C:membrane"/>
    <property type="evidence" value="ECO:0007669"/>
    <property type="project" value="UniProtKB-SubCell"/>
</dbReference>
<evidence type="ECO:0000256" key="5">
    <source>
        <dbReference type="ARBA" id="ARBA00009902"/>
    </source>
</evidence>
<proteinExistence type="inferred from homology"/>
<gene>
    <name evidence="25" type="ORF">DEO72_LG4g2546</name>
</gene>
<comment type="pathway">
    <text evidence="4">Glycan biosynthesis; sucrose metabolism.</text>
</comment>
<evidence type="ECO:0000259" key="23">
    <source>
        <dbReference type="Pfam" id="PF08244"/>
    </source>
</evidence>
<keyword evidence="15 20" id="KW-0326">Glycosidase</keyword>
<dbReference type="GO" id="GO:0004564">
    <property type="term" value="F:beta-fructofuranosidase activity"/>
    <property type="evidence" value="ECO:0007669"/>
    <property type="project" value="UniProtKB-EC"/>
</dbReference>
<name>A0A4D6LSW5_VIGUN</name>
<feature type="transmembrane region" description="Helical" evidence="21">
    <location>
        <begin position="39"/>
        <end position="60"/>
    </location>
</feature>
<dbReference type="OrthoDB" id="202537at2759"/>
<evidence type="ECO:0000259" key="22">
    <source>
        <dbReference type="Pfam" id="PF00251"/>
    </source>
</evidence>
<evidence type="ECO:0000256" key="9">
    <source>
        <dbReference type="ARBA" id="ARBA00022801"/>
    </source>
</evidence>
<dbReference type="InterPro" id="IPR013189">
    <property type="entry name" value="Glyco_hydro_32_C"/>
</dbReference>
<evidence type="ECO:0000256" key="15">
    <source>
        <dbReference type="ARBA" id="ARBA00023295"/>
    </source>
</evidence>
<protein>
    <recommendedName>
        <fullName evidence="16">Acid beta-fructofuranosidase</fullName>
        <ecNumber evidence="6">3.2.1.26</ecNumber>
    </recommendedName>
    <alternativeName>
        <fullName evidence="19">Acid invertase</fullName>
    </alternativeName>
    <alternativeName>
        <fullName evidence="17">Acid sucrose hydrolase</fullName>
    </alternativeName>
    <alternativeName>
        <fullName evidence="18">Vacuolar invertase</fullName>
    </alternativeName>
</protein>
<feature type="domain" description="Glycosyl hydrolase family 32 N-terminal" evidence="22">
    <location>
        <begin position="135"/>
        <end position="453"/>
    </location>
</feature>
<evidence type="ECO:0000259" key="24">
    <source>
        <dbReference type="Pfam" id="PF11837"/>
    </source>
</evidence>
<evidence type="ECO:0000313" key="25">
    <source>
        <dbReference type="EMBL" id="QCD91580.1"/>
    </source>
</evidence>